<reference evidence="1" key="1">
    <citation type="submission" date="2019-03" db="EMBL/GenBank/DDBJ databases">
        <title>Single cell metagenomics reveals metabolic interactions within the superorganism composed of flagellate Streblomastix strix and complex community of Bacteroidetes bacteria on its surface.</title>
        <authorList>
            <person name="Treitli S.C."/>
            <person name="Kolisko M."/>
            <person name="Husnik F."/>
            <person name="Keeling P."/>
            <person name="Hampl V."/>
        </authorList>
    </citation>
    <scope>NUCLEOTIDE SEQUENCE</scope>
    <source>
        <strain evidence="1">STM</strain>
    </source>
</reference>
<comment type="caution">
    <text evidence="1">The sequence shown here is derived from an EMBL/GenBank/DDBJ whole genome shotgun (WGS) entry which is preliminary data.</text>
</comment>
<dbReference type="AlphaFoldDB" id="A0A5J4S7L8"/>
<gene>
    <name evidence="1" type="ORF">EZS27_010878</name>
</gene>
<accession>A0A5J4S7L8</accession>
<sequence>MSETNEEIKEKTIKNISQNQKEILFNIMKLHNNGKGFDCDMTYSTGNFYKENKTEDKFIIPNPKYKFDVEPQVEGVEKIELYGKLPLKDNSIGSIVIDLPFVIMPLYSQSALNVKNTEGNLLIFRRFGGYNSPNDLFKSYYHWIEEAYRVLNDGGICVFKTQANICSSKNYFTPEYAWVVAQEIGFYALDQFFLEAKVRLISGKVKKQQHARKYTSTFWVFKKSKLKKWTTINYFNWKNDNFAV</sequence>
<evidence type="ECO:0008006" key="2">
    <source>
        <dbReference type="Google" id="ProtNLM"/>
    </source>
</evidence>
<dbReference type="InterPro" id="IPR029063">
    <property type="entry name" value="SAM-dependent_MTases_sf"/>
</dbReference>
<name>A0A5J4S7L8_9ZZZZ</name>
<organism evidence="1">
    <name type="scientific">termite gut metagenome</name>
    <dbReference type="NCBI Taxonomy" id="433724"/>
    <lineage>
        <taxon>unclassified sequences</taxon>
        <taxon>metagenomes</taxon>
        <taxon>organismal metagenomes</taxon>
    </lineage>
</organism>
<evidence type="ECO:0000313" key="1">
    <source>
        <dbReference type="EMBL" id="KAA6341291.1"/>
    </source>
</evidence>
<dbReference type="Gene3D" id="3.40.50.150">
    <property type="entry name" value="Vaccinia Virus protein VP39"/>
    <property type="match status" value="1"/>
</dbReference>
<protein>
    <recommendedName>
        <fullName evidence="2">DNA methylase N-4/N-6 domain-containing protein</fullName>
    </recommendedName>
</protein>
<proteinExistence type="predicted"/>
<dbReference type="SUPFAM" id="SSF53335">
    <property type="entry name" value="S-adenosyl-L-methionine-dependent methyltransferases"/>
    <property type="match status" value="1"/>
</dbReference>
<dbReference type="EMBL" id="SNRY01000399">
    <property type="protein sequence ID" value="KAA6341291.1"/>
    <property type="molecule type" value="Genomic_DNA"/>
</dbReference>